<dbReference type="OrthoDB" id="289228at2759"/>
<evidence type="ECO:0000259" key="2">
    <source>
        <dbReference type="PROSITE" id="PS51886"/>
    </source>
</evidence>
<dbReference type="InterPro" id="IPR011992">
    <property type="entry name" value="EF-hand-dom_pair"/>
</dbReference>
<protein>
    <recommendedName>
        <fullName evidence="2">TLDc domain-containing protein</fullName>
    </recommendedName>
</protein>
<gene>
    <name evidence="3" type="ORF">MGAL_10B076961</name>
</gene>
<reference evidence="3" key="1">
    <citation type="submission" date="2018-11" db="EMBL/GenBank/DDBJ databases">
        <authorList>
            <person name="Alioto T."/>
            <person name="Alioto T."/>
        </authorList>
    </citation>
    <scope>NUCLEOTIDE SEQUENCE</scope>
</reference>
<evidence type="ECO:0000313" key="4">
    <source>
        <dbReference type="Proteomes" id="UP000596742"/>
    </source>
</evidence>
<dbReference type="SMART" id="SM00584">
    <property type="entry name" value="TLDc"/>
    <property type="match status" value="1"/>
</dbReference>
<feature type="domain" description="TLDc" evidence="2">
    <location>
        <begin position="265"/>
        <end position="419"/>
    </location>
</feature>
<comment type="caution">
    <text evidence="3">The sequence shown here is derived from an EMBL/GenBank/DDBJ whole genome shotgun (WGS) entry which is preliminary data.</text>
</comment>
<feature type="region of interest" description="Disordered" evidence="1">
    <location>
        <begin position="1"/>
        <end position="36"/>
    </location>
</feature>
<keyword evidence="4" id="KW-1185">Reference proteome</keyword>
<dbReference type="SUPFAM" id="SSF47473">
    <property type="entry name" value="EF-hand"/>
    <property type="match status" value="1"/>
</dbReference>
<dbReference type="InterPro" id="IPR006571">
    <property type="entry name" value="TLDc_dom"/>
</dbReference>
<proteinExistence type="predicted"/>
<feature type="compositionally biased region" description="Polar residues" evidence="1">
    <location>
        <begin position="19"/>
        <end position="36"/>
    </location>
</feature>
<dbReference type="EMBL" id="UYJE01001365">
    <property type="protein sequence ID" value="VDI01614.1"/>
    <property type="molecule type" value="Genomic_DNA"/>
</dbReference>
<dbReference type="Pfam" id="PF07534">
    <property type="entry name" value="TLD"/>
    <property type="match status" value="1"/>
</dbReference>
<dbReference type="PROSITE" id="PS51886">
    <property type="entry name" value="TLDC"/>
    <property type="match status" value="1"/>
</dbReference>
<dbReference type="AlphaFoldDB" id="A0A8B6C848"/>
<evidence type="ECO:0000256" key="1">
    <source>
        <dbReference type="SAM" id="MobiDB-lite"/>
    </source>
</evidence>
<name>A0A8B6C848_MYTGA</name>
<organism evidence="3 4">
    <name type="scientific">Mytilus galloprovincialis</name>
    <name type="common">Mediterranean mussel</name>
    <dbReference type="NCBI Taxonomy" id="29158"/>
    <lineage>
        <taxon>Eukaryota</taxon>
        <taxon>Metazoa</taxon>
        <taxon>Spiralia</taxon>
        <taxon>Lophotrochozoa</taxon>
        <taxon>Mollusca</taxon>
        <taxon>Bivalvia</taxon>
        <taxon>Autobranchia</taxon>
        <taxon>Pteriomorphia</taxon>
        <taxon>Mytilida</taxon>
        <taxon>Mytiloidea</taxon>
        <taxon>Mytilidae</taxon>
        <taxon>Mytilinae</taxon>
        <taxon>Mytilus</taxon>
    </lineage>
</organism>
<feature type="compositionally biased region" description="Basic and acidic residues" evidence="1">
    <location>
        <begin position="424"/>
        <end position="450"/>
    </location>
</feature>
<evidence type="ECO:0000313" key="3">
    <source>
        <dbReference type="EMBL" id="VDI01614.1"/>
    </source>
</evidence>
<feature type="compositionally biased region" description="Basic residues" evidence="1">
    <location>
        <begin position="1"/>
        <end position="15"/>
    </location>
</feature>
<feature type="region of interest" description="Disordered" evidence="1">
    <location>
        <begin position="424"/>
        <end position="460"/>
    </location>
</feature>
<dbReference type="Proteomes" id="UP000596742">
    <property type="component" value="Unassembled WGS sequence"/>
</dbReference>
<sequence length="478" mass="54679">MGNHSSHGHNGHSQRKGSESSMDTPGSSAFSGRTGSKKNSACLIKLFQKLELTADENNHHPGELTRTTFENAFHGPLHTFGKLLYKQMCSFHGTSDRERITKEQFVKSGKELLKMFDEPSQHKYYFKLFCDGKDYLNKEDGLQMVNVSYCLTLGSSSIKYTKSVNDDKVFESIVHGMFGPHEELCYDDFKKWTNHNLPHIYCGVHNWVYTILTGSKMPSEQETAPVPELEKFEQDKHCMSMGMVWALSAVIPASYTHIDQKEEQSEFKNPLLTSFNLLMKIARLSRCQSWTSLYNSSEHGLSLNRFTNHVVSYHGPTITLLSFEGRNIYCIAEDTGWREGTHRFGGEDTMLLQITPVFRVVQAGGPMVLWNEYSRDIRQGIHIGKDPKSLIIVIPSDFDKVEHYGVNCAINKLEVWGCGSTATKDKQNEQKQWEKKETEKHKQRKLKLEQDWDENPDKQILNWGGIKTEHQYSQGGNF</sequence>
<accession>A0A8B6C848</accession>